<evidence type="ECO:0000256" key="6">
    <source>
        <dbReference type="PIRSR" id="PIRSR003085-1"/>
    </source>
</evidence>
<evidence type="ECO:0000256" key="2">
    <source>
        <dbReference type="ARBA" id="ARBA00022603"/>
    </source>
</evidence>
<evidence type="ECO:0000256" key="3">
    <source>
        <dbReference type="ARBA" id="ARBA00022679"/>
    </source>
</evidence>
<dbReference type="EMBL" id="CP007142">
    <property type="protein sequence ID" value="AJQ93262.1"/>
    <property type="molecule type" value="Genomic_DNA"/>
</dbReference>
<comment type="similarity">
    <text evidence="1">Belongs to the CFA/CMAS family.</text>
</comment>
<dbReference type="GO" id="GO:0008825">
    <property type="term" value="F:cyclopropane-fatty-acyl-phospholipid synthase activity"/>
    <property type="evidence" value="ECO:0007669"/>
    <property type="project" value="UniProtKB-EC"/>
</dbReference>
<dbReference type="HOGENOM" id="CLU_026434_6_0_6"/>
<dbReference type="PANTHER" id="PTHR43667">
    <property type="entry name" value="CYCLOPROPANE-FATTY-ACYL-PHOSPHOLIPID SYNTHASE"/>
    <property type="match status" value="1"/>
</dbReference>
<dbReference type="NCBIfam" id="NF008686">
    <property type="entry name" value="PRK11705.1"/>
    <property type="match status" value="1"/>
</dbReference>
<sequence length="392" mass="45970">MTEYSFNDAEKSYSNSAPLPPLARRFQQELLDLADVKLNGDRPWDITVHDNRLFARVARDGSIGLGESYMDGWWDSERLDMLFTQILGAQLNQKLIGTARIKLAFSALSHMMFNFQSLARAYQVGEVHYDIGNQLYERMLDPYMIYSCGYWKGAENLAQAQEHKLDLICRKLQLEPGMHLLDIGCGWGGLALYAAKHYGVKVTGITISREQQKLAAQRTRDYDVEIRLEDYRHLTGKFDRIVSVGMFEHVGRKNYRTYFEVVNRLLKKDGLFLLHTIGEEPTFDAADRFISKYIFPNGKVPSRKHINDHSVDLLRLEDWHNFGPDYDTTLMAWAKNFEQSWPELKQDYNDRFYRMWRYYLYSCAGYFRSREGQLWQLVYSHPQGQRVYHSVR</sequence>
<dbReference type="CDD" id="cd02440">
    <property type="entry name" value="AdoMet_MTases"/>
    <property type="match status" value="1"/>
</dbReference>
<dbReference type="InterPro" id="IPR050723">
    <property type="entry name" value="CFA/CMAS"/>
</dbReference>
<keyword evidence="2 7" id="KW-0489">Methyltransferase</keyword>
<keyword evidence="3 7" id="KW-0808">Transferase</keyword>
<dbReference type="Gene3D" id="3.40.50.150">
    <property type="entry name" value="Vaccinia Virus protein VP39"/>
    <property type="match status" value="1"/>
</dbReference>
<evidence type="ECO:0000256" key="4">
    <source>
        <dbReference type="ARBA" id="ARBA00022691"/>
    </source>
</evidence>
<gene>
    <name evidence="7" type="ORF">YC6258_01214</name>
</gene>
<dbReference type="InterPro" id="IPR003333">
    <property type="entry name" value="CMAS"/>
</dbReference>
<dbReference type="Proteomes" id="UP000032266">
    <property type="component" value="Chromosome"/>
</dbReference>
<dbReference type="KEGG" id="gsn:YC6258_01214"/>
<dbReference type="PATRIC" id="fig|1445510.3.peg.1183"/>
<evidence type="ECO:0000256" key="5">
    <source>
        <dbReference type="ARBA" id="ARBA00023098"/>
    </source>
</evidence>
<keyword evidence="5" id="KW-0443">Lipid metabolism</keyword>
<keyword evidence="4" id="KW-0949">S-adenosyl-L-methionine</keyword>
<reference evidence="7 8" key="1">
    <citation type="submission" date="2014-01" db="EMBL/GenBank/DDBJ databases">
        <title>Full genme sequencing of cellulolytic bacterium Gynuella sunshinyii YC6258T gen. nov., sp. nov.</title>
        <authorList>
            <person name="Khan H."/>
            <person name="Chung E.J."/>
            <person name="Chung Y.R."/>
        </authorList>
    </citation>
    <scope>NUCLEOTIDE SEQUENCE [LARGE SCALE GENOMIC DNA]</scope>
    <source>
        <strain evidence="7 8">YC6258</strain>
    </source>
</reference>
<dbReference type="RefSeq" id="WP_044616114.1">
    <property type="nucleotide sequence ID" value="NZ_CP007142.1"/>
</dbReference>
<dbReference type="OrthoDB" id="9782855at2"/>
<dbReference type="SUPFAM" id="SSF53335">
    <property type="entry name" value="S-adenosyl-L-methionine-dependent methyltransferases"/>
    <property type="match status" value="1"/>
</dbReference>
<dbReference type="GO" id="GO:0008610">
    <property type="term" value="P:lipid biosynthetic process"/>
    <property type="evidence" value="ECO:0007669"/>
    <property type="project" value="InterPro"/>
</dbReference>
<evidence type="ECO:0000313" key="8">
    <source>
        <dbReference type="Proteomes" id="UP000032266"/>
    </source>
</evidence>
<evidence type="ECO:0000256" key="1">
    <source>
        <dbReference type="ARBA" id="ARBA00010815"/>
    </source>
</evidence>
<dbReference type="GO" id="GO:0032259">
    <property type="term" value="P:methylation"/>
    <property type="evidence" value="ECO:0007669"/>
    <property type="project" value="UniProtKB-KW"/>
</dbReference>
<accession>A0A0C5VFF8</accession>
<dbReference type="PANTHER" id="PTHR43667:SF1">
    <property type="entry name" value="CYCLOPROPANE-FATTY-ACYL-PHOSPHOLIPID SYNTHASE"/>
    <property type="match status" value="1"/>
</dbReference>
<dbReference type="AlphaFoldDB" id="A0A0C5VFF8"/>
<proteinExistence type="inferred from homology"/>
<dbReference type="STRING" id="1445510.YC6258_01214"/>
<dbReference type="PIRSF" id="PIRSF003085">
    <property type="entry name" value="CMAS"/>
    <property type="match status" value="1"/>
</dbReference>
<dbReference type="InterPro" id="IPR029063">
    <property type="entry name" value="SAM-dependent_MTases_sf"/>
</dbReference>
<feature type="active site" evidence="6">
    <location>
        <position position="363"/>
    </location>
</feature>
<dbReference type="Pfam" id="PF02353">
    <property type="entry name" value="CMAS"/>
    <property type="match status" value="1"/>
</dbReference>
<organism evidence="7 8">
    <name type="scientific">Gynuella sunshinyii YC6258</name>
    <dbReference type="NCBI Taxonomy" id="1445510"/>
    <lineage>
        <taxon>Bacteria</taxon>
        <taxon>Pseudomonadati</taxon>
        <taxon>Pseudomonadota</taxon>
        <taxon>Gammaproteobacteria</taxon>
        <taxon>Oceanospirillales</taxon>
        <taxon>Saccharospirillaceae</taxon>
        <taxon>Gynuella</taxon>
    </lineage>
</organism>
<name>A0A0C5VFF8_9GAMM</name>
<dbReference type="EC" id="2.1.1.79" evidence="7"/>
<keyword evidence="8" id="KW-1185">Reference proteome</keyword>
<protein>
    <submittedName>
        <fullName evidence="7">Cyclopropane fatty acid synthase and related methyltransferase</fullName>
        <ecNumber evidence="7">2.1.1.79</ecNumber>
    </submittedName>
</protein>
<evidence type="ECO:0000313" key="7">
    <source>
        <dbReference type="EMBL" id="AJQ93262.1"/>
    </source>
</evidence>